<evidence type="ECO:0000259" key="5">
    <source>
        <dbReference type="PROSITE" id="PS51755"/>
    </source>
</evidence>
<dbReference type="GO" id="GO:0006355">
    <property type="term" value="P:regulation of DNA-templated transcription"/>
    <property type="evidence" value="ECO:0007669"/>
    <property type="project" value="InterPro"/>
</dbReference>
<evidence type="ECO:0000313" key="7">
    <source>
        <dbReference type="Proteomes" id="UP000565468"/>
    </source>
</evidence>
<protein>
    <submittedName>
        <fullName evidence="6">Winged helix-turn-helix domain-containing protein</fullName>
    </submittedName>
</protein>
<gene>
    <name evidence="6" type="ORF">HII30_11775</name>
</gene>
<comment type="caution">
    <text evidence="6">The sequence shown here is derived from an EMBL/GenBank/DDBJ whole genome shotgun (WGS) entry which is preliminary data.</text>
</comment>
<feature type="DNA-binding region" description="OmpR/PhoB-type" evidence="4">
    <location>
        <begin position="33"/>
        <end position="133"/>
    </location>
</feature>
<keyword evidence="1" id="KW-0805">Transcription regulation</keyword>
<dbReference type="PROSITE" id="PS51755">
    <property type="entry name" value="OMPR_PHOB"/>
    <property type="match status" value="1"/>
</dbReference>
<dbReference type="Pfam" id="PF00486">
    <property type="entry name" value="Trans_reg_C"/>
    <property type="match status" value="1"/>
</dbReference>
<keyword evidence="2 4" id="KW-0238">DNA-binding</keyword>
<dbReference type="CDD" id="cd00383">
    <property type="entry name" value="trans_reg_C"/>
    <property type="match status" value="1"/>
</dbReference>
<dbReference type="InterPro" id="IPR001867">
    <property type="entry name" value="OmpR/PhoB-type_DNA-bd"/>
</dbReference>
<dbReference type="Proteomes" id="UP000565468">
    <property type="component" value="Unassembled WGS sequence"/>
</dbReference>
<dbReference type="SUPFAM" id="SSF46894">
    <property type="entry name" value="C-terminal effector domain of the bipartite response regulators"/>
    <property type="match status" value="1"/>
</dbReference>
<evidence type="ECO:0000313" key="6">
    <source>
        <dbReference type="EMBL" id="NMO96451.1"/>
    </source>
</evidence>
<accession>A0A848M8B0</accession>
<dbReference type="InterPro" id="IPR016032">
    <property type="entry name" value="Sig_transdc_resp-reg_C-effctor"/>
</dbReference>
<dbReference type="InterPro" id="IPR036388">
    <property type="entry name" value="WH-like_DNA-bd_sf"/>
</dbReference>
<reference evidence="6 7" key="1">
    <citation type="submission" date="2020-04" db="EMBL/GenBank/DDBJ databases">
        <title>Paenibacillus algicola sp. nov., a novel marine bacterium producing alginate lyase.</title>
        <authorList>
            <person name="Huang H."/>
        </authorList>
    </citation>
    <scope>NUCLEOTIDE SEQUENCE [LARGE SCALE GENOMIC DNA]</scope>
    <source>
        <strain evidence="6 7">L7-75</strain>
    </source>
</reference>
<dbReference type="GO" id="GO:0003677">
    <property type="term" value="F:DNA binding"/>
    <property type="evidence" value="ECO:0007669"/>
    <property type="project" value="UniProtKB-UniRule"/>
</dbReference>
<evidence type="ECO:0000256" key="1">
    <source>
        <dbReference type="ARBA" id="ARBA00023015"/>
    </source>
</evidence>
<dbReference type="AlphaFoldDB" id="A0A848M8B0"/>
<keyword evidence="3" id="KW-0804">Transcription</keyword>
<sequence length="135" mass="14459">MDEAASGGHTPGSAADCAAVKGSAPGQAAASAAAAVPVPDLPVLVDGDLGLVQVRGREIRLKPMEFKLLSYLMEHRNRALSKGELFRSVWGDVITGDGTLNVHIRHLREKIEEDANNPRWILTVWGTGYVFKDGV</sequence>
<name>A0A848M8B0_PAELE</name>
<dbReference type="GO" id="GO:0000160">
    <property type="term" value="P:phosphorelay signal transduction system"/>
    <property type="evidence" value="ECO:0007669"/>
    <property type="project" value="InterPro"/>
</dbReference>
<dbReference type="Gene3D" id="1.10.10.10">
    <property type="entry name" value="Winged helix-like DNA-binding domain superfamily/Winged helix DNA-binding domain"/>
    <property type="match status" value="1"/>
</dbReference>
<dbReference type="SMART" id="SM00862">
    <property type="entry name" value="Trans_reg_C"/>
    <property type="match status" value="1"/>
</dbReference>
<evidence type="ECO:0000256" key="4">
    <source>
        <dbReference type="PROSITE-ProRule" id="PRU01091"/>
    </source>
</evidence>
<feature type="domain" description="OmpR/PhoB-type" evidence="5">
    <location>
        <begin position="33"/>
        <end position="133"/>
    </location>
</feature>
<dbReference type="EMBL" id="JABBPN010000009">
    <property type="protein sequence ID" value="NMO96451.1"/>
    <property type="molecule type" value="Genomic_DNA"/>
</dbReference>
<proteinExistence type="predicted"/>
<keyword evidence="7" id="KW-1185">Reference proteome</keyword>
<organism evidence="6 7">
    <name type="scientific">Paenibacillus lemnae</name>
    <dbReference type="NCBI Taxonomy" id="1330551"/>
    <lineage>
        <taxon>Bacteria</taxon>
        <taxon>Bacillati</taxon>
        <taxon>Bacillota</taxon>
        <taxon>Bacilli</taxon>
        <taxon>Bacillales</taxon>
        <taxon>Paenibacillaceae</taxon>
        <taxon>Paenibacillus</taxon>
    </lineage>
</organism>
<evidence type="ECO:0000256" key="3">
    <source>
        <dbReference type="ARBA" id="ARBA00023163"/>
    </source>
</evidence>
<evidence type="ECO:0000256" key="2">
    <source>
        <dbReference type="ARBA" id="ARBA00023125"/>
    </source>
</evidence>